<dbReference type="AlphaFoldDB" id="A0A8S3RHA0"/>
<name>A0A8S3RHA0_MYTED</name>
<dbReference type="OrthoDB" id="10405833at2759"/>
<evidence type="ECO:0000313" key="2">
    <source>
        <dbReference type="Proteomes" id="UP000683360"/>
    </source>
</evidence>
<proteinExistence type="predicted"/>
<evidence type="ECO:0000313" key="1">
    <source>
        <dbReference type="EMBL" id="CAG2208014.1"/>
    </source>
</evidence>
<dbReference type="Proteomes" id="UP000683360">
    <property type="component" value="Unassembled WGS sequence"/>
</dbReference>
<accession>A0A8S3RHA0</accession>
<organism evidence="1 2">
    <name type="scientific">Mytilus edulis</name>
    <name type="common">Blue mussel</name>
    <dbReference type="NCBI Taxonomy" id="6550"/>
    <lineage>
        <taxon>Eukaryota</taxon>
        <taxon>Metazoa</taxon>
        <taxon>Spiralia</taxon>
        <taxon>Lophotrochozoa</taxon>
        <taxon>Mollusca</taxon>
        <taxon>Bivalvia</taxon>
        <taxon>Autobranchia</taxon>
        <taxon>Pteriomorphia</taxon>
        <taxon>Mytilida</taxon>
        <taxon>Mytiloidea</taxon>
        <taxon>Mytilidae</taxon>
        <taxon>Mytilinae</taxon>
        <taxon>Mytilus</taxon>
    </lineage>
</organism>
<reference evidence="1" key="1">
    <citation type="submission" date="2021-03" db="EMBL/GenBank/DDBJ databases">
        <authorList>
            <person name="Bekaert M."/>
        </authorList>
    </citation>
    <scope>NUCLEOTIDE SEQUENCE</scope>
</reference>
<dbReference type="EMBL" id="CAJPWZ010001098">
    <property type="protein sequence ID" value="CAG2208014.1"/>
    <property type="molecule type" value="Genomic_DNA"/>
</dbReference>
<comment type="caution">
    <text evidence="1">The sequence shown here is derived from an EMBL/GenBank/DDBJ whole genome shotgun (WGS) entry which is preliminary data.</text>
</comment>
<keyword evidence="2" id="KW-1185">Reference proteome</keyword>
<gene>
    <name evidence="1" type="ORF">MEDL_22232</name>
</gene>
<protein>
    <submittedName>
        <fullName evidence="1">Uncharacterized protein</fullName>
    </submittedName>
</protein>
<sequence>MESWMFKILFMETTMGKTSHILKHGEGKQQKCIHKYAALNIKIDNLDICPLNYILRTTCILSTQEQAALRLIEETRNTLCNAWSAKCLSTAQLSNIWNDLERAVLCLTNPYLVKIITDQITVIKSCDITIEEITEFTQKMSRMNKVLEYRESSSGNDYDNVMVMDHTIGKISDRNDPAVEEVDKTVKIETLEIPAPVKGDKKKCEENRESSSCNKYDNVTEWTKHIGEIADRDDPALKEVNKPVNKAPRGILTIVNKDQSKCEENMELSPGHKYDNVTDWTKHIGEISDRDNTALREVDKTGNIGAHGKRETVSEEQRKFDEVRHLIEDSIAELFESSVPRKDVGLHPERVFNREYFSRKTMTMRNKRLVIMKPRGFNTQRKGEHSATLERMLLIAIITISSINAAYALCNFGCNWQKSGGIISATGQDENILISCGSSVYTAKYPNGFTEKRECWQRRGPFYILRRNGNEYRCAKEVTVNKDLIFHYKTPFRKFKSTPNSICEVCQGFMPKPKPYVAIGCNRPLGCATNYYDKECSGCEPYADDGMCCKGCKK</sequence>